<dbReference type="STRING" id="135208.A0A4Y9ZHM4"/>
<comment type="function">
    <text evidence="6">Required for exosome-dependent processing of pre-rRNA and small nucleolar RNA (snRNA) precursors. Involved in processing of 35S pre-rRNA at the A0, A1 and A2 sites.</text>
</comment>
<comment type="similarity">
    <text evidence="2 6">Belongs to the C1D family.</text>
</comment>
<evidence type="ECO:0000256" key="2">
    <source>
        <dbReference type="ARBA" id="ARBA00009154"/>
    </source>
</evidence>
<proteinExistence type="inferred from homology"/>
<keyword evidence="3 6" id="KW-0698">rRNA processing</keyword>
<organism evidence="9 10">
    <name type="scientific">Hericium alpestre</name>
    <dbReference type="NCBI Taxonomy" id="135208"/>
    <lineage>
        <taxon>Eukaryota</taxon>
        <taxon>Fungi</taxon>
        <taxon>Dikarya</taxon>
        <taxon>Basidiomycota</taxon>
        <taxon>Agaricomycotina</taxon>
        <taxon>Agaricomycetes</taxon>
        <taxon>Russulales</taxon>
        <taxon>Hericiaceae</taxon>
        <taxon>Hericium</taxon>
    </lineage>
</organism>
<evidence type="ECO:0000256" key="5">
    <source>
        <dbReference type="ARBA" id="ARBA00023242"/>
    </source>
</evidence>
<dbReference type="GO" id="GO:0003677">
    <property type="term" value="F:DNA binding"/>
    <property type="evidence" value="ECO:0007669"/>
    <property type="project" value="TreeGrafter"/>
</dbReference>
<dbReference type="GO" id="GO:0005730">
    <property type="term" value="C:nucleolus"/>
    <property type="evidence" value="ECO:0007669"/>
    <property type="project" value="TreeGrafter"/>
</dbReference>
<dbReference type="AlphaFoldDB" id="A0A4Y9ZHM4"/>
<reference evidence="9 10" key="1">
    <citation type="submission" date="2019-02" db="EMBL/GenBank/DDBJ databases">
        <title>Genome sequencing of the rare red list fungi Hericium alpestre (H. flagellum).</title>
        <authorList>
            <person name="Buettner E."/>
            <person name="Kellner H."/>
        </authorList>
    </citation>
    <scope>NUCLEOTIDE SEQUENCE [LARGE SCALE GENOMIC DNA]</scope>
    <source>
        <strain evidence="9 10">DSM 108284</strain>
    </source>
</reference>
<name>A0A4Y9ZHM4_9AGAM</name>
<keyword evidence="4 6" id="KW-0694">RNA-binding</keyword>
<evidence type="ECO:0000256" key="7">
    <source>
        <dbReference type="SAM" id="Coils"/>
    </source>
</evidence>
<evidence type="ECO:0000256" key="8">
    <source>
        <dbReference type="SAM" id="MobiDB-lite"/>
    </source>
</evidence>
<comment type="subcellular location">
    <subcellularLocation>
        <location evidence="1 6">Nucleus</location>
    </subcellularLocation>
</comment>
<dbReference type="PANTHER" id="PTHR15341:SF3">
    <property type="entry name" value="NUCLEAR NUCLEIC ACID-BINDING PROTEIN C1D"/>
    <property type="match status" value="1"/>
</dbReference>
<evidence type="ECO:0000256" key="6">
    <source>
        <dbReference type="RuleBase" id="RU368003"/>
    </source>
</evidence>
<dbReference type="EMBL" id="SFCI01002636">
    <property type="protein sequence ID" value="TFY73680.1"/>
    <property type="molecule type" value="Genomic_DNA"/>
</dbReference>
<feature type="coiled-coil region" evidence="7">
    <location>
        <begin position="5"/>
        <end position="32"/>
    </location>
</feature>
<evidence type="ECO:0000313" key="9">
    <source>
        <dbReference type="EMBL" id="TFY73680.1"/>
    </source>
</evidence>
<evidence type="ECO:0000313" key="10">
    <source>
        <dbReference type="Proteomes" id="UP000298061"/>
    </source>
</evidence>
<dbReference type="GO" id="GO:0003723">
    <property type="term" value="F:RNA binding"/>
    <property type="evidence" value="ECO:0007669"/>
    <property type="project" value="UniProtKB-UniRule"/>
</dbReference>
<keyword evidence="5 6" id="KW-0539">Nucleus</keyword>
<dbReference type="Proteomes" id="UP000298061">
    <property type="component" value="Unassembled WGS sequence"/>
</dbReference>
<feature type="compositionally biased region" description="Basic and acidic residues" evidence="8">
    <location>
        <begin position="232"/>
        <end position="246"/>
    </location>
</feature>
<feature type="region of interest" description="Disordered" evidence="8">
    <location>
        <begin position="162"/>
        <end position="246"/>
    </location>
</feature>
<dbReference type="Pfam" id="PF04000">
    <property type="entry name" value="Sas10_Utp3"/>
    <property type="match status" value="1"/>
</dbReference>
<protein>
    <recommendedName>
        <fullName evidence="6">Exosome complex protein</fullName>
    </recommendedName>
</protein>
<feature type="compositionally biased region" description="Acidic residues" evidence="8">
    <location>
        <begin position="170"/>
        <end position="190"/>
    </location>
</feature>
<dbReference type="PANTHER" id="PTHR15341">
    <property type="entry name" value="SUN-COR STEROID HORMONE RECEPTOR CO-REPRESSOR"/>
    <property type="match status" value="1"/>
</dbReference>
<dbReference type="GO" id="GO:0000460">
    <property type="term" value="P:maturation of 5.8S rRNA"/>
    <property type="evidence" value="ECO:0007669"/>
    <property type="project" value="TreeGrafter"/>
</dbReference>
<keyword evidence="10" id="KW-1185">Reference proteome</keyword>
<dbReference type="InterPro" id="IPR011082">
    <property type="entry name" value="Exosome-assoc_fac/DNA_repair"/>
</dbReference>
<comment type="caution">
    <text evidence="9">The sequence shown here is derived from an EMBL/GenBank/DDBJ whole genome shotgun (WGS) entry which is preliminary data.</text>
</comment>
<evidence type="ECO:0000256" key="3">
    <source>
        <dbReference type="ARBA" id="ARBA00022552"/>
    </source>
</evidence>
<gene>
    <name evidence="9" type="ORF">EWM64_g10331</name>
</gene>
<evidence type="ECO:0000256" key="1">
    <source>
        <dbReference type="ARBA" id="ARBA00004123"/>
    </source>
</evidence>
<dbReference type="GO" id="GO:0010468">
    <property type="term" value="P:regulation of gene expression"/>
    <property type="evidence" value="ECO:0007669"/>
    <property type="project" value="TreeGrafter"/>
</dbReference>
<sequence length="246" mass="27479">MADETAKLKAKLANLNNSLDGLEEALEPLLSQSLPETVVNLETIQQAKLQVAIPYLVYDLVFIYLKTRGVDPKTHPVIAELDRVRQYFDKIKNAENPPKRTLPVDKDAANRFIKHAISQVRQMAPVAGPSTHVKFDDAGIAHDIRDIPVKVTEKMLAREEYEKELREAGSDEEEEELEVIDDAEEEEEPSAADRKGKGKAASPPEDTSTELGSKRRRKPVDPFAGGLWGRSSTDENHDDHGCHHDI</sequence>
<dbReference type="GO" id="GO:0000178">
    <property type="term" value="C:exosome (RNase complex)"/>
    <property type="evidence" value="ECO:0007669"/>
    <property type="project" value="TreeGrafter"/>
</dbReference>
<evidence type="ECO:0000256" key="4">
    <source>
        <dbReference type="ARBA" id="ARBA00022884"/>
    </source>
</evidence>
<dbReference type="InterPro" id="IPR007146">
    <property type="entry name" value="Sas10/Utp3/C1D"/>
</dbReference>
<dbReference type="OrthoDB" id="1421013at2759"/>
<keyword evidence="7" id="KW-0175">Coiled coil</keyword>
<accession>A0A4Y9ZHM4</accession>